<dbReference type="PANTHER" id="PTHR35368">
    <property type="entry name" value="HYDROPEROXIDE REDUCTASE"/>
    <property type="match status" value="1"/>
</dbReference>
<dbReference type="Proteomes" id="UP000059419">
    <property type="component" value="Plasmid pEM02"/>
</dbReference>
<geneLocation type="plasmid" evidence="3">
    <name>pEM02</name>
</geneLocation>
<dbReference type="InterPro" id="IPR003718">
    <property type="entry name" value="OsmC/Ohr_fam"/>
</dbReference>
<dbReference type="PANTHER" id="PTHR35368:SF1">
    <property type="entry name" value="HYDROPEROXIDE REDUCTASE"/>
    <property type="match status" value="1"/>
</dbReference>
<dbReference type="AlphaFoldDB" id="A0A0U5L651"/>
<evidence type="ECO:0000313" key="3">
    <source>
        <dbReference type="Proteomes" id="UP000059419"/>
    </source>
</evidence>
<evidence type="ECO:0000313" key="2">
    <source>
        <dbReference type="EMBL" id="CUU26297.1"/>
    </source>
</evidence>
<dbReference type="InterPro" id="IPR015946">
    <property type="entry name" value="KH_dom-like_a/b"/>
</dbReference>
<sequence>MSHSAKPQASADAISNVREAVRAEPGLGNMSFQVKARSHGGLAVRVETGSSFQNGKEDRSRVGKFSNIGDEPPGLLGADTGMSPTEYILQALAGCYTATLTLMAAEKGVDLESIELDLYFDIDMKGFLGLDKNARKGAKGIRVDVRLESNTASREQLEELVSLLPEASPIHDTLANPVPIETRLV</sequence>
<evidence type="ECO:0000256" key="1">
    <source>
        <dbReference type="SAM" id="MobiDB-lite"/>
    </source>
</evidence>
<name>A0A0U5L651_9GAMM</name>
<dbReference type="EMBL" id="LN907829">
    <property type="protein sequence ID" value="CUU26297.1"/>
    <property type="molecule type" value="Genomic_DNA"/>
</dbReference>
<dbReference type="OrthoDB" id="9781312at2"/>
<reference evidence="3" key="1">
    <citation type="submission" date="2015-11" db="EMBL/GenBank/DDBJ databases">
        <authorList>
            <person name="Blom J."/>
        </authorList>
    </citation>
    <scope>NUCLEOTIDE SEQUENCE [LARGE SCALE GENOMIC DNA]</scope>
    <source>
        <plasmid evidence="3">pEM02</plasmid>
    </source>
</reference>
<dbReference type="Gene3D" id="3.30.300.20">
    <property type="match status" value="1"/>
</dbReference>
<keyword evidence="3" id="KW-1185">Reference proteome</keyword>
<dbReference type="InterPro" id="IPR052924">
    <property type="entry name" value="OsmC/Ohr_hydroprdx_reductase"/>
</dbReference>
<gene>
    <name evidence="2" type="ORF">EM595_p1050</name>
</gene>
<dbReference type="InterPro" id="IPR036102">
    <property type="entry name" value="OsmC/Ohrsf"/>
</dbReference>
<dbReference type="Pfam" id="PF02566">
    <property type="entry name" value="OsmC"/>
    <property type="match status" value="1"/>
</dbReference>
<proteinExistence type="predicted"/>
<dbReference type="KEGG" id="ege:EM595_p1050"/>
<protein>
    <recommendedName>
        <fullName evidence="4">Osmotically inducible protein C</fullName>
    </recommendedName>
</protein>
<feature type="region of interest" description="Disordered" evidence="1">
    <location>
        <begin position="50"/>
        <end position="70"/>
    </location>
</feature>
<dbReference type="SUPFAM" id="SSF82784">
    <property type="entry name" value="OsmC-like"/>
    <property type="match status" value="1"/>
</dbReference>
<evidence type="ECO:0008006" key="4">
    <source>
        <dbReference type="Google" id="ProtNLM"/>
    </source>
</evidence>
<dbReference type="RefSeq" id="WP_029571184.1">
    <property type="nucleotide sequence ID" value="NZ_LN907829.1"/>
</dbReference>
<accession>A0A0U5L651</accession>
<dbReference type="PATRIC" id="fig|1619313.3.peg.4235"/>
<organism evidence="2 3">
    <name type="scientific">Duffyella gerundensis</name>
    <dbReference type="NCBI Taxonomy" id="1619313"/>
    <lineage>
        <taxon>Bacteria</taxon>
        <taxon>Pseudomonadati</taxon>
        <taxon>Pseudomonadota</taxon>
        <taxon>Gammaproteobacteria</taxon>
        <taxon>Enterobacterales</taxon>
        <taxon>Erwiniaceae</taxon>
        <taxon>Duffyella</taxon>
    </lineage>
</organism>